<evidence type="ECO:0000313" key="2">
    <source>
        <dbReference type="Proteomes" id="UP000078542"/>
    </source>
</evidence>
<dbReference type="Proteomes" id="UP000078542">
    <property type="component" value="Unassembled WGS sequence"/>
</dbReference>
<accession>A0A195CQ90</accession>
<dbReference type="GO" id="GO:0030286">
    <property type="term" value="C:dynein complex"/>
    <property type="evidence" value="ECO:0007669"/>
    <property type="project" value="InterPro"/>
</dbReference>
<protein>
    <submittedName>
        <fullName evidence="1">Dynein heavy chain 1, axonemal</fullName>
    </submittedName>
</protein>
<dbReference type="STRING" id="456900.A0A195CQ90"/>
<dbReference type="PANTHER" id="PTHR22878">
    <property type="entry name" value="DYNEIN HEAVY CHAIN 6, AXONEMAL-LIKE-RELATED"/>
    <property type="match status" value="1"/>
</dbReference>
<evidence type="ECO:0000313" key="1">
    <source>
        <dbReference type="EMBL" id="KYN02642.1"/>
    </source>
</evidence>
<name>A0A195CQ90_9HYME</name>
<proteinExistence type="predicted"/>
<dbReference type="AlphaFoldDB" id="A0A195CQ90"/>
<keyword evidence="2" id="KW-1185">Reference proteome</keyword>
<dbReference type="GO" id="GO:0007018">
    <property type="term" value="P:microtubule-based movement"/>
    <property type="evidence" value="ECO:0007669"/>
    <property type="project" value="InterPro"/>
</dbReference>
<dbReference type="EMBL" id="KQ977444">
    <property type="protein sequence ID" value="KYN02642.1"/>
    <property type="molecule type" value="Genomic_DNA"/>
</dbReference>
<sequence length="742" mass="88800">MERRRKVYKNLKIEDALKAEGIKPSDMLPFEKIRSLLSDEEKYGLYSKISYLSLELFDDEEYDCRTTEEWINLGIVNGTRYPLPALVFVERITDKKWIFDRYDILNNLFGWFHAAVTDYDNKRKLWTVLILDGLKRKFLLPRIYIQFLGEDPRKFAKRVAAAIKQRQIAEINIRYHFYLDCMLVDDIPTLDEKQQEVIVMSKTKNFFCCTILYVLPEVYEAINCVIVECSNILNMNLFVSNYGKSMYLLEFKSQQQQETDTVIKYLEEMWVERIIQSVRLCFRDIEKEWFNLEQKNHDEYDIMKLKRFMTLIAYRMQDALRNLVKKSMALYLEILETPALCTLNVDENFVWGDDLINTHFKSPVNPIFIIDIAMNDETAYYLTNLESFEEIIIDILDNSLKKCQHIKQVHPFLLPFLKFPEDLYLSPVDLLEEQVYEVRERLRTAYQKSTIPLKAYVKEYQQYLEIYKLNVEKYVENFKKADHSITEIRDEVSFHFRMKSILELTLPKDIVIGPFCVNVRPLRDFLIQKRQSCCTQLLIMFTESLRTKIDVVLSDYVQIRTRLRTTPRNIEHLFEEQDWIETVPLRVKKLDEIVQKLKFQYDILDHFWWNLTDEDFETKWQAIGFPRQVQLYIEEAKNRFASEYEKFHKVQMQEEILLSERIDTLMGNVINVTLQTDINKVHEMAVEVKRILKIMKECQELGLLLNERQKLFGMNVVPYEQLNKLIKEFEPYQTLWITASDN</sequence>
<dbReference type="GO" id="GO:0051959">
    <property type="term" value="F:dynein light intermediate chain binding"/>
    <property type="evidence" value="ECO:0007669"/>
    <property type="project" value="InterPro"/>
</dbReference>
<dbReference type="PANTHER" id="PTHR22878:SF68">
    <property type="entry name" value="DYNEIN HEAVY CHAIN 6, AXONEMAL-LIKE"/>
    <property type="match status" value="1"/>
</dbReference>
<gene>
    <name evidence="1" type="ORF">ALC62_06441</name>
</gene>
<dbReference type="InterPro" id="IPR026983">
    <property type="entry name" value="DHC"/>
</dbReference>
<reference evidence="1 2" key="1">
    <citation type="submission" date="2016-03" db="EMBL/GenBank/DDBJ databases">
        <title>Cyphomyrmex costatus WGS genome.</title>
        <authorList>
            <person name="Nygaard S."/>
            <person name="Hu H."/>
            <person name="Boomsma J."/>
            <person name="Zhang G."/>
        </authorList>
    </citation>
    <scope>NUCLEOTIDE SEQUENCE [LARGE SCALE GENOMIC DNA]</scope>
    <source>
        <strain evidence="1">MS0001</strain>
        <tissue evidence="1">Whole body</tissue>
    </source>
</reference>
<organism evidence="1 2">
    <name type="scientific">Cyphomyrmex costatus</name>
    <dbReference type="NCBI Taxonomy" id="456900"/>
    <lineage>
        <taxon>Eukaryota</taxon>
        <taxon>Metazoa</taxon>
        <taxon>Ecdysozoa</taxon>
        <taxon>Arthropoda</taxon>
        <taxon>Hexapoda</taxon>
        <taxon>Insecta</taxon>
        <taxon>Pterygota</taxon>
        <taxon>Neoptera</taxon>
        <taxon>Endopterygota</taxon>
        <taxon>Hymenoptera</taxon>
        <taxon>Apocrita</taxon>
        <taxon>Aculeata</taxon>
        <taxon>Formicoidea</taxon>
        <taxon>Formicidae</taxon>
        <taxon>Myrmicinae</taxon>
        <taxon>Cyphomyrmex</taxon>
    </lineage>
</organism>
<dbReference type="GO" id="GO:0045505">
    <property type="term" value="F:dynein intermediate chain binding"/>
    <property type="evidence" value="ECO:0007669"/>
    <property type="project" value="InterPro"/>
</dbReference>